<dbReference type="PANTHER" id="PTHR30346:SF28">
    <property type="entry name" value="HTH-TYPE TRANSCRIPTIONAL REGULATOR CYNR"/>
    <property type="match status" value="1"/>
</dbReference>
<dbReference type="InterPro" id="IPR036390">
    <property type="entry name" value="WH_DNA-bd_sf"/>
</dbReference>
<reference evidence="6 7" key="1">
    <citation type="journal article" date="2019" name="Int. J. Syst. Evol. Microbiol.">
        <title>The Global Catalogue of Microorganisms (GCM) 10K type strain sequencing project: providing services to taxonomists for standard genome sequencing and annotation.</title>
        <authorList>
            <consortium name="The Broad Institute Genomics Platform"/>
            <consortium name="The Broad Institute Genome Sequencing Center for Infectious Disease"/>
            <person name="Wu L."/>
            <person name="Ma J."/>
        </authorList>
    </citation>
    <scope>NUCLEOTIDE SEQUENCE [LARGE SCALE GENOMIC DNA]</scope>
    <source>
        <strain evidence="6 7">JCM 13002</strain>
    </source>
</reference>
<dbReference type="Gene3D" id="1.10.10.10">
    <property type="entry name" value="Winged helix-like DNA-binding domain superfamily/Winged helix DNA-binding domain"/>
    <property type="match status" value="1"/>
</dbReference>
<dbReference type="Gene3D" id="3.40.190.290">
    <property type="match status" value="1"/>
</dbReference>
<evidence type="ECO:0000256" key="3">
    <source>
        <dbReference type="ARBA" id="ARBA00023125"/>
    </source>
</evidence>
<dbReference type="InterPro" id="IPR036388">
    <property type="entry name" value="WH-like_DNA-bd_sf"/>
</dbReference>
<dbReference type="RefSeq" id="WP_344622405.1">
    <property type="nucleotide sequence ID" value="NZ_BAAALD010000007.1"/>
</dbReference>
<dbReference type="Pfam" id="PF00126">
    <property type="entry name" value="HTH_1"/>
    <property type="match status" value="1"/>
</dbReference>
<dbReference type="PANTHER" id="PTHR30346">
    <property type="entry name" value="TRANSCRIPTIONAL DUAL REGULATOR HCAR-RELATED"/>
    <property type="match status" value="1"/>
</dbReference>
<accession>A0ABN1TCW2</accession>
<dbReference type="Proteomes" id="UP001499987">
    <property type="component" value="Unassembled WGS sequence"/>
</dbReference>
<gene>
    <name evidence="6" type="primary">cynR</name>
    <name evidence="6" type="ORF">GCM10009663_11750</name>
</gene>
<dbReference type="PRINTS" id="PR00039">
    <property type="entry name" value="HTHLYSR"/>
</dbReference>
<comment type="caution">
    <text evidence="6">The sequence shown here is derived from an EMBL/GenBank/DDBJ whole genome shotgun (WGS) entry which is preliminary data.</text>
</comment>
<keyword evidence="3" id="KW-0238">DNA-binding</keyword>
<comment type="similarity">
    <text evidence="1">Belongs to the LysR transcriptional regulatory family.</text>
</comment>
<feature type="domain" description="HTH lysR-type" evidence="5">
    <location>
        <begin position="12"/>
        <end position="69"/>
    </location>
</feature>
<keyword evidence="2" id="KW-0805">Transcription regulation</keyword>
<dbReference type="InterPro" id="IPR005119">
    <property type="entry name" value="LysR_subst-bd"/>
</dbReference>
<evidence type="ECO:0000313" key="6">
    <source>
        <dbReference type="EMBL" id="GAA1073366.1"/>
    </source>
</evidence>
<evidence type="ECO:0000259" key="5">
    <source>
        <dbReference type="PROSITE" id="PS50931"/>
    </source>
</evidence>
<proteinExistence type="inferred from homology"/>
<dbReference type="Pfam" id="PF03466">
    <property type="entry name" value="LysR_substrate"/>
    <property type="match status" value="1"/>
</dbReference>
<keyword evidence="7" id="KW-1185">Reference proteome</keyword>
<name>A0ABN1TCW2_9ACTN</name>
<dbReference type="PROSITE" id="PS50931">
    <property type="entry name" value="HTH_LYSR"/>
    <property type="match status" value="1"/>
</dbReference>
<dbReference type="SUPFAM" id="SSF46785">
    <property type="entry name" value="Winged helix' DNA-binding domain"/>
    <property type="match status" value="1"/>
</dbReference>
<evidence type="ECO:0000313" key="7">
    <source>
        <dbReference type="Proteomes" id="UP001499987"/>
    </source>
</evidence>
<dbReference type="EMBL" id="BAAALD010000007">
    <property type="protein sequence ID" value="GAA1073366.1"/>
    <property type="molecule type" value="Genomic_DNA"/>
</dbReference>
<evidence type="ECO:0000256" key="4">
    <source>
        <dbReference type="ARBA" id="ARBA00023163"/>
    </source>
</evidence>
<dbReference type="InterPro" id="IPR000847">
    <property type="entry name" value="LysR_HTH_N"/>
</dbReference>
<dbReference type="NCBIfam" id="NF008416">
    <property type="entry name" value="PRK11242.1"/>
    <property type="match status" value="1"/>
</dbReference>
<organism evidence="6 7">
    <name type="scientific">Kitasatospora arboriphila</name>
    <dbReference type="NCBI Taxonomy" id="258052"/>
    <lineage>
        <taxon>Bacteria</taxon>
        <taxon>Bacillati</taxon>
        <taxon>Actinomycetota</taxon>
        <taxon>Actinomycetes</taxon>
        <taxon>Kitasatosporales</taxon>
        <taxon>Streptomycetaceae</taxon>
        <taxon>Kitasatospora</taxon>
    </lineage>
</organism>
<evidence type="ECO:0000256" key="1">
    <source>
        <dbReference type="ARBA" id="ARBA00009437"/>
    </source>
</evidence>
<evidence type="ECO:0000256" key="2">
    <source>
        <dbReference type="ARBA" id="ARBA00023015"/>
    </source>
</evidence>
<keyword evidence="4" id="KW-0804">Transcription</keyword>
<sequence length="310" mass="32877">MTPIDHIYDRAMELRHLRYLLAVAEHGSFTRAAEALHLSQPTLSHQVRQLERSLGVELLDRTGRRVRPTDAGEAYLRHARLALRELATAERAVQDVQDLSRGTLRLATTPTFSAYLTGPLVAAFHAAHPGIVLDVREVPQDRIEAELAEDALDLGIAFGGTHRPGIAAQPLFPEGLVLAVGPAHPLAGRREPLPAAELAGHPLALLSGGFATRRHLDAYAAENGLALAAAVEAASIAVIADLVAAGALASVLPDRAVRQYPDLSEVPTDPPLPTRTVVLLHRESAYRSAALRAFTAAALAHVPSGGDPAG</sequence>
<dbReference type="SUPFAM" id="SSF53850">
    <property type="entry name" value="Periplasmic binding protein-like II"/>
    <property type="match status" value="1"/>
</dbReference>
<protein>
    <submittedName>
        <fullName evidence="6">Transcriptional regulator CynR</fullName>
    </submittedName>
</protein>